<reference evidence="4" key="2">
    <citation type="submission" date="2019-01" db="EMBL/GenBank/DDBJ databases">
        <title>Oenococcus sicerae UCMA17102.</title>
        <authorList>
            <person name="Cousin F.J."/>
            <person name="Le Guellec R."/>
            <person name="Cretenet M."/>
        </authorList>
    </citation>
    <scope>NUCLEOTIDE SEQUENCE</scope>
    <source>
        <strain evidence="4">UCMA17102</strain>
    </source>
</reference>
<dbReference type="InterPro" id="IPR050624">
    <property type="entry name" value="HTH-type_Tx_Regulator"/>
</dbReference>
<dbReference type="Gene3D" id="1.10.357.10">
    <property type="entry name" value="Tetracycline Repressor, domain 2"/>
    <property type="match status" value="1"/>
</dbReference>
<dbReference type="PANTHER" id="PTHR43479:SF7">
    <property type="entry name" value="TETR-FAMILY TRANSCRIPTIONAL REGULATOR"/>
    <property type="match status" value="1"/>
</dbReference>
<reference evidence="5 6" key="1">
    <citation type="journal article" date="2019" name="Syst. Appl. Microbiol.">
        <title>Oenococcus sicerae sp. nov., isolated from French cider.</title>
        <authorList>
            <person name="Cousin F.J."/>
            <person name="Le Guellec R."/>
            <person name="Chagnot C."/>
            <person name="Goux D."/>
            <person name="Dalmasso M."/>
            <person name="Laplace J.M."/>
            <person name="Cretenet M."/>
        </authorList>
    </citation>
    <scope>NUCLEOTIDE SEQUENCE [LARGE SCALE GENOMIC DNA]</scope>
    <source>
        <strain evidence="5 6">UCMA 15228</strain>
    </source>
</reference>
<dbReference type="Proteomes" id="UP001167919">
    <property type="component" value="Unassembled WGS sequence"/>
</dbReference>
<name>A0AAJ1R929_9LACO</name>
<protein>
    <submittedName>
        <fullName evidence="4">TetR/AcrR family transcriptional regulator</fullName>
    </submittedName>
</protein>
<dbReference type="GO" id="GO:0003677">
    <property type="term" value="F:DNA binding"/>
    <property type="evidence" value="ECO:0007669"/>
    <property type="project" value="UniProtKB-UniRule"/>
</dbReference>
<accession>A0AAJ1R929</accession>
<dbReference type="InterPro" id="IPR001647">
    <property type="entry name" value="HTH_TetR"/>
</dbReference>
<dbReference type="PANTHER" id="PTHR43479">
    <property type="entry name" value="ACREF/ENVCD OPERON REPRESSOR-RELATED"/>
    <property type="match status" value="1"/>
</dbReference>
<proteinExistence type="predicted"/>
<keyword evidence="6" id="KW-1185">Reference proteome</keyword>
<dbReference type="SUPFAM" id="SSF46689">
    <property type="entry name" value="Homeodomain-like"/>
    <property type="match status" value="1"/>
</dbReference>
<evidence type="ECO:0000256" key="1">
    <source>
        <dbReference type="ARBA" id="ARBA00023125"/>
    </source>
</evidence>
<dbReference type="EMBL" id="SDWY01000002">
    <property type="protein sequence ID" value="MDN6900318.1"/>
    <property type="molecule type" value="Genomic_DNA"/>
</dbReference>
<evidence type="ECO:0000256" key="2">
    <source>
        <dbReference type="PROSITE-ProRule" id="PRU00335"/>
    </source>
</evidence>
<organism evidence="4 7">
    <name type="scientific">Oenococcus sicerae</name>
    <dbReference type="NCBI Taxonomy" id="2203724"/>
    <lineage>
        <taxon>Bacteria</taxon>
        <taxon>Bacillati</taxon>
        <taxon>Bacillota</taxon>
        <taxon>Bacilli</taxon>
        <taxon>Lactobacillales</taxon>
        <taxon>Lactobacillaceae</taxon>
        <taxon>Oenococcus</taxon>
    </lineage>
</organism>
<gene>
    <name evidence="5" type="ORF">DLJ48_04825</name>
    <name evidence="4" type="ORF">EVC35_04760</name>
</gene>
<dbReference type="Pfam" id="PF14278">
    <property type="entry name" value="TetR_C_8"/>
    <property type="match status" value="1"/>
</dbReference>
<reference evidence="5" key="3">
    <citation type="submission" date="2020-01" db="EMBL/GenBank/DDBJ databases">
        <authorList>
            <person name="Cousin F.J."/>
            <person name="Le Guellec R."/>
            <person name="Cretenet M."/>
        </authorList>
    </citation>
    <scope>NUCLEOTIDE SEQUENCE</scope>
    <source>
        <strain evidence="5">UCMA 15228</strain>
    </source>
</reference>
<evidence type="ECO:0000313" key="7">
    <source>
        <dbReference type="Proteomes" id="UP001167919"/>
    </source>
</evidence>
<dbReference type="InterPro" id="IPR009057">
    <property type="entry name" value="Homeodomain-like_sf"/>
</dbReference>
<dbReference type="EMBL" id="CP029684">
    <property type="protein sequence ID" value="QAS69894.1"/>
    <property type="molecule type" value="Genomic_DNA"/>
</dbReference>
<dbReference type="InterPro" id="IPR039532">
    <property type="entry name" value="TetR_C_Firmicutes"/>
</dbReference>
<dbReference type="AlphaFoldDB" id="A0AAJ1R929"/>
<feature type="domain" description="HTH tetR-type" evidence="3">
    <location>
        <begin position="7"/>
        <end position="67"/>
    </location>
</feature>
<evidence type="ECO:0000259" key="3">
    <source>
        <dbReference type="PROSITE" id="PS50977"/>
    </source>
</evidence>
<evidence type="ECO:0000313" key="5">
    <source>
        <dbReference type="EMBL" id="QAS69894.1"/>
    </source>
</evidence>
<evidence type="ECO:0000313" key="6">
    <source>
        <dbReference type="Proteomes" id="UP000286907"/>
    </source>
</evidence>
<evidence type="ECO:0000313" key="4">
    <source>
        <dbReference type="EMBL" id="MDN6900318.1"/>
    </source>
</evidence>
<dbReference type="RefSeq" id="WP_128686368.1">
    <property type="nucleotide sequence ID" value="NZ_CP029684.2"/>
</dbReference>
<sequence length="189" mass="21743">MLTNAEVRAKRNIQMSFIELLKKQPSDTITIKLITTKALINRSTFYRYYQDKDFLIADTFSFLLQRIIEQNPNDNTPKEFISSIVMYVHDHGAFMKNLTVRNRAASIPLFVNMIANLFLSADSIPNLNTTMQSNIKALFIKSKTPEYMAYMLAGGMVSVLYKWMNADMLQEPNTVINLLMELVDLTNQI</sequence>
<feature type="DNA-binding region" description="H-T-H motif" evidence="2">
    <location>
        <begin position="30"/>
        <end position="49"/>
    </location>
</feature>
<dbReference type="Proteomes" id="UP000286907">
    <property type="component" value="Chromosome"/>
</dbReference>
<keyword evidence="1 2" id="KW-0238">DNA-binding</keyword>
<dbReference type="PROSITE" id="PS50977">
    <property type="entry name" value="HTH_TETR_2"/>
    <property type="match status" value="1"/>
</dbReference>